<dbReference type="PANTHER" id="PTHR42919:SF8">
    <property type="entry name" value="N-ALPHA-ACETYLTRANSFERASE 50"/>
    <property type="match status" value="1"/>
</dbReference>
<keyword evidence="2" id="KW-0012">Acyltransferase</keyword>
<organism evidence="4 5">
    <name type="scientific">Shiella aurantiaca</name>
    <dbReference type="NCBI Taxonomy" id="3058365"/>
    <lineage>
        <taxon>Bacteria</taxon>
        <taxon>Pseudomonadati</taxon>
        <taxon>Bacteroidota</taxon>
        <taxon>Cytophagia</taxon>
        <taxon>Cytophagales</taxon>
        <taxon>Shiellaceae</taxon>
        <taxon>Shiella</taxon>
    </lineage>
</organism>
<name>A0ABT8F7Y4_9BACT</name>
<dbReference type="Proteomes" id="UP001168552">
    <property type="component" value="Unassembled WGS sequence"/>
</dbReference>
<evidence type="ECO:0000256" key="2">
    <source>
        <dbReference type="ARBA" id="ARBA00023315"/>
    </source>
</evidence>
<protein>
    <submittedName>
        <fullName evidence="4">GNAT family N-acetyltransferase</fullName>
    </submittedName>
</protein>
<dbReference type="Pfam" id="PF00583">
    <property type="entry name" value="Acetyltransf_1"/>
    <property type="match status" value="1"/>
</dbReference>
<sequence length="174" mass="19783">MKINIVRVAKPSHLAKLLRIGRKTFRESFAASNTKKNIKEYIKVAFTEEKIEAELANPNSQFYFARSKGKIIGYLKVNMGDAQTELKQESGLEIERIYVLSTFHGMGVGQALFDKALKIAKENKSAYMWLGVWEENRKAISFYEKNGFTAFGSHIFQLGDEAQTDILMKLSFSV</sequence>
<reference evidence="4" key="1">
    <citation type="submission" date="2023-06" db="EMBL/GenBank/DDBJ databases">
        <title>Cytophagales bacterium Strain LB-30, isolated from soil.</title>
        <authorList>
            <person name="Liu B."/>
        </authorList>
    </citation>
    <scope>NUCLEOTIDE SEQUENCE</scope>
    <source>
        <strain evidence="4">LB-30</strain>
    </source>
</reference>
<dbReference type="EMBL" id="JAUHJS010000007">
    <property type="protein sequence ID" value="MDN4166547.1"/>
    <property type="molecule type" value="Genomic_DNA"/>
</dbReference>
<dbReference type="CDD" id="cd04301">
    <property type="entry name" value="NAT_SF"/>
    <property type="match status" value="1"/>
</dbReference>
<evidence type="ECO:0000313" key="4">
    <source>
        <dbReference type="EMBL" id="MDN4166547.1"/>
    </source>
</evidence>
<comment type="caution">
    <text evidence="4">The sequence shown here is derived from an EMBL/GenBank/DDBJ whole genome shotgun (WGS) entry which is preliminary data.</text>
</comment>
<evidence type="ECO:0000313" key="5">
    <source>
        <dbReference type="Proteomes" id="UP001168552"/>
    </source>
</evidence>
<dbReference type="Gene3D" id="3.40.630.30">
    <property type="match status" value="1"/>
</dbReference>
<dbReference type="InterPro" id="IPR000182">
    <property type="entry name" value="GNAT_dom"/>
</dbReference>
<dbReference type="SUPFAM" id="SSF55729">
    <property type="entry name" value="Acyl-CoA N-acyltransferases (Nat)"/>
    <property type="match status" value="1"/>
</dbReference>
<dbReference type="RefSeq" id="WP_320005085.1">
    <property type="nucleotide sequence ID" value="NZ_JAUHJS010000007.1"/>
</dbReference>
<keyword evidence="5" id="KW-1185">Reference proteome</keyword>
<accession>A0ABT8F7Y4</accession>
<evidence type="ECO:0000259" key="3">
    <source>
        <dbReference type="PROSITE" id="PS51186"/>
    </source>
</evidence>
<dbReference type="InterPro" id="IPR016181">
    <property type="entry name" value="Acyl_CoA_acyltransferase"/>
</dbReference>
<keyword evidence="1" id="KW-0808">Transferase</keyword>
<dbReference type="PANTHER" id="PTHR42919">
    <property type="entry name" value="N-ALPHA-ACETYLTRANSFERASE"/>
    <property type="match status" value="1"/>
</dbReference>
<evidence type="ECO:0000256" key="1">
    <source>
        <dbReference type="ARBA" id="ARBA00022679"/>
    </source>
</evidence>
<feature type="domain" description="N-acetyltransferase" evidence="3">
    <location>
        <begin position="4"/>
        <end position="173"/>
    </location>
</feature>
<dbReference type="PROSITE" id="PS51186">
    <property type="entry name" value="GNAT"/>
    <property type="match status" value="1"/>
</dbReference>
<gene>
    <name evidence="4" type="ORF">QWY31_13645</name>
</gene>
<dbReference type="InterPro" id="IPR051556">
    <property type="entry name" value="N-term/lysine_N-AcTrnsfr"/>
</dbReference>
<proteinExistence type="predicted"/>